<keyword evidence="1" id="KW-0378">Hydrolase</keyword>
<dbReference type="InterPro" id="IPR036514">
    <property type="entry name" value="SGNH_hydro_sf"/>
</dbReference>
<dbReference type="OrthoDB" id="9795554at2"/>
<evidence type="ECO:0000259" key="3">
    <source>
        <dbReference type="Pfam" id="PF03629"/>
    </source>
</evidence>
<dbReference type="SUPFAM" id="SSF52266">
    <property type="entry name" value="SGNH hydrolase"/>
    <property type="match status" value="1"/>
</dbReference>
<dbReference type="KEGG" id="ahz:APS56_09730"/>
<dbReference type="GO" id="GO:0001681">
    <property type="term" value="F:sialate O-acetylesterase activity"/>
    <property type="evidence" value="ECO:0007669"/>
    <property type="project" value="InterPro"/>
</dbReference>
<organism evidence="4 5">
    <name type="scientific">Pseudalgibacter alginicilyticus</name>
    <dbReference type="NCBI Taxonomy" id="1736674"/>
    <lineage>
        <taxon>Bacteria</taxon>
        <taxon>Pseudomonadati</taxon>
        <taxon>Bacteroidota</taxon>
        <taxon>Flavobacteriia</taxon>
        <taxon>Flavobacteriales</taxon>
        <taxon>Flavobacteriaceae</taxon>
        <taxon>Pseudalgibacter</taxon>
    </lineage>
</organism>
<dbReference type="PANTHER" id="PTHR22901">
    <property type="entry name" value="SIALATE O-ACETYLESTERASE"/>
    <property type="match status" value="1"/>
</dbReference>
<keyword evidence="2" id="KW-0732">Signal</keyword>
<dbReference type="PANTHER" id="PTHR22901:SF0">
    <property type="entry name" value="SIALATE O-ACETYLESTERASE"/>
    <property type="match status" value="1"/>
</dbReference>
<dbReference type="Proteomes" id="UP000057981">
    <property type="component" value="Chromosome"/>
</dbReference>
<keyword evidence="5" id="KW-1185">Reference proteome</keyword>
<reference evidence="4 5" key="1">
    <citation type="submission" date="2015-10" db="EMBL/GenBank/DDBJ databases">
        <authorList>
            <person name="Gilbert D.G."/>
        </authorList>
    </citation>
    <scope>NUCLEOTIDE SEQUENCE [LARGE SCALE GENOMIC DNA]</scope>
    <source>
        <strain evidence="5">HZ-22</strain>
    </source>
</reference>
<protein>
    <submittedName>
        <fullName evidence="4">Sialate O-acetylesterase</fullName>
    </submittedName>
</protein>
<sequence>MKIAKIITVVIFSIISLKTNAQSLKVASVFGDYMVLQREKKVPVWGTSTPKEKITVTFNGQSKSTKSDANGDWILYLDPLETSFKGKEMIVEGNEKLVIKDVLVGEVWICAGQSNMVMSYNSSAEVRGLVPLASNIRSFYVENKVALKEQKDAPGKWKITQPKSAVAFSFAYFLNNLGDVPVGIIQASWGSSSIEAWMPRAMTKELPIFNTIMKEFDADKERVARIQQLINKPNWTNQENIFLRRNSNIIYNAMMHPLIPFACRGLVWYQGERNTRYIAGFPDVDGENWFHRVSGMKDYDEVLKKWIETYRKRWNDNDMHFMVVMLPGYGKGTQKKQNIDIESPTEESWAWMRESQLSAMELPNVSVVNTIDLGDVKNIHPTDKLPIGQRTALLAAKKTLKLKGEAVGPTLKNVEVKDGELIVHFNHAEGLKTIDGKVPTGFWIADDTQNWVKANAKIQDEIVVLSSLEVKNPKYIRYAFAGKPTVNLVNSSELPAYPFRTDNWEE</sequence>
<dbReference type="AlphaFoldDB" id="A0A0N7HYI9"/>
<feature type="domain" description="Sialate O-acetylesterase" evidence="3">
    <location>
        <begin position="106"/>
        <end position="382"/>
    </location>
</feature>
<dbReference type="PATRIC" id="fig|1736674.3.peg.1990"/>
<accession>A0A0N7HYI9</accession>
<proteinExistence type="predicted"/>
<evidence type="ECO:0000313" key="4">
    <source>
        <dbReference type="EMBL" id="ALJ05382.1"/>
    </source>
</evidence>
<evidence type="ECO:0000256" key="2">
    <source>
        <dbReference type="SAM" id="SignalP"/>
    </source>
</evidence>
<dbReference type="InterPro" id="IPR039329">
    <property type="entry name" value="SIAE"/>
</dbReference>
<name>A0A0N7HYI9_9FLAO</name>
<gene>
    <name evidence="4" type="ORF">APS56_09730</name>
</gene>
<dbReference type="InterPro" id="IPR005181">
    <property type="entry name" value="SASA"/>
</dbReference>
<evidence type="ECO:0000256" key="1">
    <source>
        <dbReference type="ARBA" id="ARBA00022801"/>
    </source>
</evidence>
<dbReference type="GO" id="GO:0005975">
    <property type="term" value="P:carbohydrate metabolic process"/>
    <property type="evidence" value="ECO:0007669"/>
    <property type="project" value="TreeGrafter"/>
</dbReference>
<dbReference type="Pfam" id="PF03629">
    <property type="entry name" value="SASA"/>
    <property type="match status" value="1"/>
</dbReference>
<feature type="chain" id="PRO_5006012773" evidence="2">
    <location>
        <begin position="22"/>
        <end position="506"/>
    </location>
</feature>
<dbReference type="EMBL" id="CP012898">
    <property type="protein sequence ID" value="ALJ05382.1"/>
    <property type="molecule type" value="Genomic_DNA"/>
</dbReference>
<feature type="signal peptide" evidence="2">
    <location>
        <begin position="1"/>
        <end position="21"/>
    </location>
</feature>
<evidence type="ECO:0000313" key="5">
    <source>
        <dbReference type="Proteomes" id="UP000057981"/>
    </source>
</evidence>
<dbReference type="Gene3D" id="3.40.50.1110">
    <property type="entry name" value="SGNH hydrolase"/>
    <property type="match status" value="1"/>
</dbReference>
<dbReference type="STRING" id="1736674.APS56_09730"/>
<dbReference type="RefSeq" id="WP_054727595.1">
    <property type="nucleotide sequence ID" value="NZ_CP012898.1"/>
</dbReference>